<evidence type="ECO:0000313" key="9">
    <source>
        <dbReference type="Proteomes" id="UP000261420"/>
    </source>
</evidence>
<dbReference type="GeneID" id="111239964"/>
<evidence type="ECO:0000256" key="2">
    <source>
        <dbReference type="ARBA" id="ARBA00022771"/>
    </source>
</evidence>
<dbReference type="GeneTree" id="ENSGT00390000004542"/>
<dbReference type="GO" id="GO:0008270">
    <property type="term" value="F:zinc ion binding"/>
    <property type="evidence" value="ECO:0007669"/>
    <property type="project" value="UniProtKB-KW"/>
</dbReference>
<dbReference type="GO" id="GO:0030308">
    <property type="term" value="P:negative regulation of cell growth"/>
    <property type="evidence" value="ECO:0007669"/>
    <property type="project" value="TreeGrafter"/>
</dbReference>
<dbReference type="PROSITE" id="PS50089">
    <property type="entry name" value="ZF_RING_2"/>
    <property type="match status" value="1"/>
</dbReference>
<evidence type="ECO:0000256" key="6">
    <source>
        <dbReference type="SAM" id="Phobius"/>
    </source>
</evidence>
<dbReference type="PANTHER" id="PTHR15379:SF2">
    <property type="entry name" value="CELL GROWTH REGULATOR WITH RING FINGER DOMAIN PROTEIN 1"/>
    <property type="match status" value="1"/>
</dbReference>
<dbReference type="KEGG" id="sdu:111239964"/>
<feature type="transmembrane region" description="Helical" evidence="6">
    <location>
        <begin position="15"/>
        <end position="38"/>
    </location>
</feature>
<evidence type="ECO:0000256" key="3">
    <source>
        <dbReference type="ARBA" id="ARBA00022833"/>
    </source>
</evidence>
<keyword evidence="1" id="KW-0479">Metal-binding</keyword>
<accession>A0A3B4T4U1</accession>
<dbReference type="CDD" id="cd16787">
    <property type="entry name" value="mRING-HC-C3HC5_CGRF1"/>
    <property type="match status" value="1"/>
</dbReference>
<dbReference type="PANTHER" id="PTHR15379">
    <property type="entry name" value="CELL GROWTH REGULATOR WITH RING FINGER DOMAIN PROTEIN 1"/>
    <property type="match status" value="1"/>
</dbReference>
<keyword evidence="6" id="KW-1133">Transmembrane helix</keyword>
<dbReference type="InterPro" id="IPR001841">
    <property type="entry name" value="Znf_RING"/>
</dbReference>
<keyword evidence="6" id="KW-0812">Transmembrane</keyword>
<keyword evidence="9" id="KW-1185">Reference proteome</keyword>
<protein>
    <submittedName>
        <fullName evidence="8">Cell growth regulator with ring finger domain 1</fullName>
    </submittedName>
</protein>
<dbReference type="RefSeq" id="XP_022625650.1">
    <property type="nucleotide sequence ID" value="XM_022769929.1"/>
</dbReference>
<keyword evidence="6" id="KW-0472">Membrane</keyword>
<feature type="region of interest" description="Disordered" evidence="5">
    <location>
        <begin position="273"/>
        <end position="306"/>
    </location>
</feature>
<dbReference type="AlphaFoldDB" id="A0A3B4T4U1"/>
<keyword evidence="3" id="KW-0862">Zinc</keyword>
<reference evidence="8" key="1">
    <citation type="submission" date="2025-08" db="UniProtKB">
        <authorList>
            <consortium name="Ensembl"/>
        </authorList>
    </citation>
    <scope>IDENTIFICATION</scope>
</reference>
<dbReference type="Gene3D" id="3.30.40.10">
    <property type="entry name" value="Zinc/RING finger domain, C3HC4 (zinc finger)"/>
    <property type="match status" value="1"/>
</dbReference>
<keyword evidence="2 4" id="KW-0863">Zinc-finger</keyword>
<evidence type="ECO:0000256" key="4">
    <source>
        <dbReference type="PROSITE-ProRule" id="PRU00175"/>
    </source>
</evidence>
<dbReference type="InterPro" id="IPR042496">
    <property type="entry name" value="CGRF1"/>
</dbReference>
<organism evidence="8 9">
    <name type="scientific">Seriola dumerili</name>
    <name type="common">Greater amberjack</name>
    <name type="synonym">Caranx dumerili</name>
    <dbReference type="NCBI Taxonomy" id="41447"/>
    <lineage>
        <taxon>Eukaryota</taxon>
        <taxon>Metazoa</taxon>
        <taxon>Chordata</taxon>
        <taxon>Craniata</taxon>
        <taxon>Vertebrata</taxon>
        <taxon>Euteleostomi</taxon>
        <taxon>Actinopterygii</taxon>
        <taxon>Neopterygii</taxon>
        <taxon>Teleostei</taxon>
        <taxon>Neoteleostei</taxon>
        <taxon>Acanthomorphata</taxon>
        <taxon>Carangaria</taxon>
        <taxon>Carangiformes</taxon>
        <taxon>Carangidae</taxon>
        <taxon>Seriola</taxon>
    </lineage>
</organism>
<proteinExistence type="predicted"/>
<feature type="domain" description="RING-type" evidence="7">
    <location>
        <begin position="316"/>
        <end position="351"/>
    </location>
</feature>
<dbReference type="Pfam" id="PF13920">
    <property type="entry name" value="zf-C3HC4_3"/>
    <property type="match status" value="1"/>
</dbReference>
<dbReference type="Proteomes" id="UP000261420">
    <property type="component" value="Unplaced"/>
</dbReference>
<dbReference type="Ensembl" id="ENSSDUT00000001199.1">
    <property type="protein sequence ID" value="ENSSDUP00000001151.1"/>
    <property type="gene ID" value="ENSSDUG00000000941.1"/>
</dbReference>
<name>A0A3B4T4U1_SERDU</name>
<dbReference type="InterPro" id="IPR013083">
    <property type="entry name" value="Znf_RING/FYVE/PHD"/>
</dbReference>
<evidence type="ECO:0000313" key="8">
    <source>
        <dbReference type="Ensembl" id="ENSSDUP00000001151.1"/>
    </source>
</evidence>
<dbReference type="FunFam" id="1.10.1170.10:FF:000002">
    <property type="entry name" value="Baculoviral IAP repeat containing 7"/>
    <property type="match status" value="1"/>
</dbReference>
<dbReference type="STRING" id="41447.ENSSDUP00000001151"/>
<dbReference type="CTD" id="10668"/>
<reference evidence="8" key="2">
    <citation type="submission" date="2025-09" db="UniProtKB">
        <authorList>
            <consortium name="Ensembl"/>
        </authorList>
    </citation>
    <scope>IDENTIFICATION</scope>
</reference>
<dbReference type="SUPFAM" id="SSF57850">
    <property type="entry name" value="RING/U-box"/>
    <property type="match status" value="1"/>
</dbReference>
<evidence type="ECO:0000259" key="7">
    <source>
        <dbReference type="PROSITE" id="PS50089"/>
    </source>
</evidence>
<sequence>MAAVFLVTLYEYSPLFYISVVSLCFLVTAAMVLGWFGFDVPVILRSSDETESALPTPEKQMVQVINPFALELGSRAASVTDGTSVRPCCLEPCVLSCFWGCEVSALQGALQTHQYSSRLSTPQDFQEALHLRYHHCQSFHVSSEDSEERHTQIPAEHGITDFGQMPRERYPLVAVLTLAEPEARDTYNIVASVTVIHVPDAKYSLSARLLFQYLLTSQGHMYELKTSFREREREAQRAMGWNERLHGIPHSRACVPWKHLRCVPLFMSADSGGVSWPPDSEQSSTPSEAAEETCREEQSPVLEEDESWSEGVGRDCVVCQNAAVNRVLLPCRHACVCDSCASHFQHCPICRAFVLESFTLTQGPAAEH</sequence>
<evidence type="ECO:0000256" key="1">
    <source>
        <dbReference type="ARBA" id="ARBA00022723"/>
    </source>
</evidence>
<evidence type="ECO:0000256" key="5">
    <source>
        <dbReference type="SAM" id="MobiDB-lite"/>
    </source>
</evidence>